<keyword evidence="5" id="KW-0677">Repeat</keyword>
<keyword evidence="7" id="KW-0325">Glycoprotein</keyword>
<evidence type="ECO:0000256" key="9">
    <source>
        <dbReference type="ARBA" id="ARBA00023295"/>
    </source>
</evidence>
<evidence type="ECO:0000256" key="5">
    <source>
        <dbReference type="ARBA" id="ARBA00022737"/>
    </source>
</evidence>
<proteinExistence type="inferred from homology"/>
<dbReference type="Pfam" id="PF00295">
    <property type="entry name" value="Glyco_hydro_28"/>
    <property type="match status" value="1"/>
</dbReference>
<dbReference type="PANTHER" id="PTHR31736:SF9">
    <property type="entry name" value="ENDO-XYLOGALACTURONAN HYDROLASE A-RELATED"/>
    <property type="match status" value="1"/>
</dbReference>
<feature type="chain" id="PRO_5016425985" evidence="14">
    <location>
        <begin position="20"/>
        <end position="407"/>
    </location>
</feature>
<keyword evidence="10" id="KW-0961">Cell wall biogenesis/degradation</keyword>
<dbReference type="SMART" id="SM00710">
    <property type="entry name" value="PbH1"/>
    <property type="match status" value="5"/>
</dbReference>
<dbReference type="GO" id="GO:0004650">
    <property type="term" value="F:polygalacturonase activity"/>
    <property type="evidence" value="ECO:0007669"/>
    <property type="project" value="InterPro"/>
</dbReference>
<feature type="signal peptide" evidence="14">
    <location>
        <begin position="1"/>
        <end position="19"/>
    </location>
</feature>
<name>A0A317V1U9_9EURO</name>
<dbReference type="EMBL" id="MSFK01000047">
    <property type="protein sequence ID" value="PWY67619.1"/>
    <property type="molecule type" value="Genomic_DNA"/>
</dbReference>
<organism evidence="15 16">
    <name type="scientific">Aspergillus sclerotioniger CBS 115572</name>
    <dbReference type="NCBI Taxonomy" id="1450535"/>
    <lineage>
        <taxon>Eukaryota</taxon>
        <taxon>Fungi</taxon>
        <taxon>Dikarya</taxon>
        <taxon>Ascomycota</taxon>
        <taxon>Pezizomycotina</taxon>
        <taxon>Eurotiomycetes</taxon>
        <taxon>Eurotiomycetidae</taxon>
        <taxon>Eurotiales</taxon>
        <taxon>Aspergillaceae</taxon>
        <taxon>Aspergillus</taxon>
        <taxon>Aspergillus subgen. Circumdati</taxon>
    </lineage>
</organism>
<dbReference type="Proteomes" id="UP000246702">
    <property type="component" value="Unassembled WGS sequence"/>
</dbReference>
<evidence type="ECO:0000256" key="11">
    <source>
        <dbReference type="ARBA" id="ARBA00023326"/>
    </source>
</evidence>
<evidence type="ECO:0000313" key="16">
    <source>
        <dbReference type="Proteomes" id="UP000246702"/>
    </source>
</evidence>
<dbReference type="Gene3D" id="2.160.20.10">
    <property type="entry name" value="Single-stranded right-handed beta-helix, Pectin lyase-like"/>
    <property type="match status" value="1"/>
</dbReference>
<dbReference type="PANTHER" id="PTHR31736">
    <property type="match status" value="1"/>
</dbReference>
<keyword evidence="9 13" id="KW-0326">Glycosidase</keyword>
<dbReference type="GO" id="GO:0045490">
    <property type="term" value="P:pectin catabolic process"/>
    <property type="evidence" value="ECO:0007669"/>
    <property type="project" value="UniProtKB-ARBA"/>
</dbReference>
<keyword evidence="8" id="KW-0119">Carbohydrate metabolism</keyword>
<dbReference type="AlphaFoldDB" id="A0A317V1U9"/>
<evidence type="ECO:0000256" key="13">
    <source>
        <dbReference type="RuleBase" id="RU361169"/>
    </source>
</evidence>
<dbReference type="GeneID" id="37108939"/>
<comment type="function">
    <text evidence="12">Pectinolytic enzyme involved in the degradation of xylogalacturonan (xga), a galacturonan backbone heavily substituted with xylose, and which is one important component of the hairy regions of pectin. Activity requires a galacturonic acid backbone substituted with xylose.</text>
</comment>
<dbReference type="OrthoDB" id="187139at2759"/>
<dbReference type="InterPro" id="IPR006626">
    <property type="entry name" value="PbH1"/>
</dbReference>
<evidence type="ECO:0000256" key="2">
    <source>
        <dbReference type="ARBA" id="ARBA00008834"/>
    </source>
</evidence>
<protein>
    <submittedName>
        <fullName evidence="15">Endo-xylogalacturonan hydrolase A</fullName>
    </submittedName>
</protein>
<comment type="subcellular location">
    <subcellularLocation>
        <location evidence="1">Secreted</location>
    </subcellularLocation>
</comment>
<reference evidence="15 16" key="1">
    <citation type="submission" date="2016-12" db="EMBL/GenBank/DDBJ databases">
        <title>The genomes of Aspergillus section Nigri reveals drivers in fungal speciation.</title>
        <authorList>
            <consortium name="DOE Joint Genome Institute"/>
            <person name="Vesth T.C."/>
            <person name="Nybo J."/>
            <person name="Theobald S."/>
            <person name="Brandl J."/>
            <person name="Frisvad J.C."/>
            <person name="Nielsen K.F."/>
            <person name="Lyhne E.K."/>
            <person name="Kogle M.E."/>
            <person name="Kuo A."/>
            <person name="Riley R."/>
            <person name="Clum A."/>
            <person name="Nolan M."/>
            <person name="Lipzen A."/>
            <person name="Salamov A."/>
            <person name="Henrissat B."/>
            <person name="Wiebenga A."/>
            <person name="De Vries R.P."/>
            <person name="Grigoriev I.V."/>
            <person name="Mortensen U.H."/>
            <person name="Andersen M.R."/>
            <person name="Baker S.E."/>
        </authorList>
    </citation>
    <scope>NUCLEOTIDE SEQUENCE [LARGE SCALE GENOMIC DNA]</scope>
    <source>
        <strain evidence="15 16">CBS 115572</strain>
    </source>
</reference>
<keyword evidence="4 14" id="KW-0732">Signal</keyword>
<evidence type="ECO:0000256" key="10">
    <source>
        <dbReference type="ARBA" id="ARBA00023316"/>
    </source>
</evidence>
<evidence type="ECO:0000256" key="6">
    <source>
        <dbReference type="ARBA" id="ARBA00022801"/>
    </source>
</evidence>
<dbReference type="InterPro" id="IPR011050">
    <property type="entry name" value="Pectin_lyase_fold/virulence"/>
</dbReference>
<evidence type="ECO:0000256" key="4">
    <source>
        <dbReference type="ARBA" id="ARBA00022729"/>
    </source>
</evidence>
<accession>A0A317V1U9</accession>
<dbReference type="STRING" id="1450535.A0A317V1U9"/>
<keyword evidence="3" id="KW-0964">Secreted</keyword>
<comment type="similarity">
    <text evidence="2 13">Belongs to the glycosyl hydrolase 28 family.</text>
</comment>
<evidence type="ECO:0000256" key="8">
    <source>
        <dbReference type="ARBA" id="ARBA00023277"/>
    </source>
</evidence>
<evidence type="ECO:0000256" key="3">
    <source>
        <dbReference type="ARBA" id="ARBA00022525"/>
    </source>
</evidence>
<keyword evidence="11" id="KW-0624">Polysaccharide degradation</keyword>
<dbReference type="InterPro" id="IPR012334">
    <property type="entry name" value="Pectin_lyas_fold"/>
</dbReference>
<comment type="caution">
    <text evidence="15">The sequence shown here is derived from an EMBL/GenBank/DDBJ whole genome shotgun (WGS) entry which is preliminary data.</text>
</comment>
<dbReference type="RefSeq" id="XP_025461968.1">
    <property type="nucleotide sequence ID" value="XM_025606796.1"/>
</dbReference>
<keyword evidence="6 13" id="KW-0378">Hydrolase</keyword>
<dbReference type="GO" id="GO:0071555">
    <property type="term" value="P:cell wall organization"/>
    <property type="evidence" value="ECO:0007669"/>
    <property type="project" value="UniProtKB-KW"/>
</dbReference>
<dbReference type="GO" id="GO:0005576">
    <property type="term" value="C:extracellular region"/>
    <property type="evidence" value="ECO:0007669"/>
    <property type="project" value="UniProtKB-SubCell"/>
</dbReference>
<evidence type="ECO:0000313" key="15">
    <source>
        <dbReference type="EMBL" id="PWY67619.1"/>
    </source>
</evidence>
<evidence type="ECO:0000256" key="12">
    <source>
        <dbReference type="ARBA" id="ARBA00037278"/>
    </source>
</evidence>
<evidence type="ECO:0000256" key="7">
    <source>
        <dbReference type="ARBA" id="ARBA00023180"/>
    </source>
</evidence>
<gene>
    <name evidence="15" type="ORF">BO94DRAFT_307010</name>
</gene>
<dbReference type="SUPFAM" id="SSF51126">
    <property type="entry name" value="Pectin lyase-like"/>
    <property type="match status" value="1"/>
</dbReference>
<sequence>MMAPYSSLFLLAIVGLSNAAPSRVQHTPNTAIHPRAVCTPTSSGDSSTDDVPAITEALTSCGNGGTIVFPEGSTYYLNSVLDLGKCSNCDIQVEGLLKFASDTDYWSGRTAMISVSDVDGLKLRSLTGSGVIDGNGQDAYDLFAQDSSYKRPTLLYITGGSNIEISGLRQKNPPNVFNSVKGAATNIAFSNLRMDATSKSDNPAKNTDGFDIGESTYVTITEVTVVNDDDCVAFKPSSNYVTVDTISCTGSHGISVGSLGKSNADSVKNIYVTGATMINSTKAAGIKTYPSGDSHGVSTVSNVTFTDFTVENSDYAFQIQSCYGEDDDYCEEHPGNAQLTDVTVSGFSGTTSDKYDPVVANIDCGADGKCGITISGFEVKAPSGDAEVLCANTPSDLGVTCTSGASG</sequence>
<dbReference type="InterPro" id="IPR000743">
    <property type="entry name" value="Glyco_hydro_28"/>
</dbReference>
<keyword evidence="16" id="KW-1185">Reference proteome</keyword>
<evidence type="ECO:0000256" key="14">
    <source>
        <dbReference type="SAM" id="SignalP"/>
    </source>
</evidence>
<evidence type="ECO:0000256" key="1">
    <source>
        <dbReference type="ARBA" id="ARBA00004613"/>
    </source>
</evidence>